<reference evidence="3" key="1">
    <citation type="journal article" date="2014" name="Genome Announc.">
        <title>Draft genome sequence of the formaldehyde-resistant fungus Byssochlamys spectabilis No. 5 (anamorph Paecilomyces variotii No. 5) (NBRC109023).</title>
        <authorList>
            <person name="Oka T."/>
            <person name="Ekino K."/>
            <person name="Fukuda K."/>
            <person name="Nomura Y."/>
        </authorList>
    </citation>
    <scope>NUCLEOTIDE SEQUENCE [LARGE SCALE GENOMIC DNA]</scope>
    <source>
        <strain evidence="3">No. 5 / NBRC 109023</strain>
    </source>
</reference>
<dbReference type="InterPro" id="IPR056009">
    <property type="entry name" value="DUF7587"/>
</dbReference>
<dbReference type="HOGENOM" id="CLU_058276_0_0_1"/>
<name>V5G3G2_BYSSN</name>
<dbReference type="eggNOG" id="ENOG502SV3A">
    <property type="taxonomic scope" value="Eukaryota"/>
</dbReference>
<dbReference type="InParanoid" id="V5G3G2"/>
<accession>V5G3G2</accession>
<dbReference type="AlphaFoldDB" id="V5G3G2"/>
<dbReference type="OrthoDB" id="3783227at2759"/>
<gene>
    <name evidence="2" type="ORF">PVAR5_7651</name>
</gene>
<evidence type="ECO:0000259" key="1">
    <source>
        <dbReference type="Pfam" id="PF24494"/>
    </source>
</evidence>
<comment type="caution">
    <text evidence="2">The sequence shown here is derived from an EMBL/GenBank/DDBJ whole genome shotgun (WGS) entry which is preliminary data.</text>
</comment>
<evidence type="ECO:0000313" key="3">
    <source>
        <dbReference type="Proteomes" id="UP000018001"/>
    </source>
</evidence>
<dbReference type="Pfam" id="PF24494">
    <property type="entry name" value="DUF7587"/>
    <property type="match status" value="1"/>
</dbReference>
<evidence type="ECO:0000313" key="2">
    <source>
        <dbReference type="EMBL" id="GAD98948.1"/>
    </source>
</evidence>
<feature type="domain" description="DUF7587" evidence="1">
    <location>
        <begin position="17"/>
        <end position="139"/>
    </location>
</feature>
<dbReference type="EMBL" id="BAUL01000268">
    <property type="protein sequence ID" value="GAD98948.1"/>
    <property type="molecule type" value="Genomic_DNA"/>
</dbReference>
<proteinExistence type="predicted"/>
<sequence>MAPQDILFTRCASNSSAGLFTSGKGARGTPLTREDLLAEFRSHMVLGEKRPLTALVSVSDRIVDTLSRALSKCRKGESADQIWIAFIGVPNSETSIYHHAEVLAEELEERNPGRFRHEYVFEWIIPEGYILHQVSLQTLINRGFNIGRYINDDTATLKQNIAMDYLYPPEDGYGIGLSLGPMARCFGARAPQREIIDRIIHECSYVLSVSHMGHYARVRYGSRDGPEHTVDFGYFCDQERGIDQALEWWLADSELCLDLKRHNEWVNDMEYYMEQEWSHYCIDVYEDAGSGLNPVFVTRRQEIEKRHEDIRAEIELAATELGL</sequence>
<keyword evidence="3" id="KW-1185">Reference proteome</keyword>
<organism evidence="2 3">
    <name type="scientific">Byssochlamys spectabilis (strain No. 5 / NBRC 109023)</name>
    <name type="common">Paecilomyces variotii</name>
    <dbReference type="NCBI Taxonomy" id="1356009"/>
    <lineage>
        <taxon>Eukaryota</taxon>
        <taxon>Fungi</taxon>
        <taxon>Dikarya</taxon>
        <taxon>Ascomycota</taxon>
        <taxon>Pezizomycotina</taxon>
        <taxon>Eurotiomycetes</taxon>
        <taxon>Eurotiomycetidae</taxon>
        <taxon>Eurotiales</taxon>
        <taxon>Thermoascaceae</taxon>
        <taxon>Paecilomyces</taxon>
    </lineage>
</organism>
<dbReference type="Proteomes" id="UP000018001">
    <property type="component" value="Unassembled WGS sequence"/>
</dbReference>
<protein>
    <recommendedName>
        <fullName evidence="1">DUF7587 domain-containing protein</fullName>
    </recommendedName>
</protein>